<reference evidence="2" key="1">
    <citation type="journal article" date="2021" name="Proc. Natl. Acad. Sci. U.S.A.">
        <title>A Catalog of Tens of Thousands of Viruses from Human Metagenomes Reveals Hidden Associations with Chronic Diseases.</title>
        <authorList>
            <person name="Tisza M.J."/>
            <person name="Buck C.B."/>
        </authorList>
    </citation>
    <scope>NUCLEOTIDE SEQUENCE</scope>
    <source>
        <strain evidence="2">CtSwt2</strain>
    </source>
</reference>
<feature type="transmembrane region" description="Helical" evidence="1">
    <location>
        <begin position="20"/>
        <end position="42"/>
    </location>
</feature>
<dbReference type="EMBL" id="BK015756">
    <property type="protein sequence ID" value="DAE23628.1"/>
    <property type="molecule type" value="Genomic_DNA"/>
</dbReference>
<evidence type="ECO:0000313" key="2">
    <source>
        <dbReference type="EMBL" id="DAE23628.1"/>
    </source>
</evidence>
<name>A0A8S5QY82_9CAUD</name>
<proteinExistence type="predicted"/>
<evidence type="ECO:0000256" key="1">
    <source>
        <dbReference type="SAM" id="Phobius"/>
    </source>
</evidence>
<keyword evidence="1" id="KW-0812">Transmembrane</keyword>
<sequence>MFHISLRQKVPSFDSPVCGIIYVSRILTTVGGIRLFLLAAFFTHDKIFLL</sequence>
<accession>A0A8S5QY82</accession>
<keyword evidence="1" id="KW-1133">Transmembrane helix</keyword>
<organism evidence="2">
    <name type="scientific">Siphoviridae sp. ctSwt2</name>
    <dbReference type="NCBI Taxonomy" id="2826346"/>
    <lineage>
        <taxon>Viruses</taxon>
        <taxon>Duplodnaviria</taxon>
        <taxon>Heunggongvirae</taxon>
        <taxon>Uroviricota</taxon>
        <taxon>Caudoviricetes</taxon>
    </lineage>
</organism>
<keyword evidence="1" id="KW-0472">Membrane</keyword>
<protein>
    <submittedName>
        <fullName evidence="2">Uncharacterized protein</fullName>
    </submittedName>
</protein>